<dbReference type="Proteomes" id="UP001172386">
    <property type="component" value="Unassembled WGS sequence"/>
</dbReference>
<gene>
    <name evidence="1" type="ORF">H2198_001578</name>
</gene>
<dbReference type="EMBL" id="JAPDRQ010000018">
    <property type="protein sequence ID" value="KAJ9662036.1"/>
    <property type="molecule type" value="Genomic_DNA"/>
</dbReference>
<evidence type="ECO:0000313" key="1">
    <source>
        <dbReference type="EMBL" id="KAJ9662036.1"/>
    </source>
</evidence>
<proteinExistence type="predicted"/>
<name>A0ACC3AHC7_9EURO</name>
<sequence>MAIQAPMESGGGQPSAGSTDNMSFAIVGMGCRFPGSATSPERLWELLSSARSAWTQEPPDGRFSMSQFYDPQIGKLGSLFTKGAHFLKQDISLFDRQFFNISATEAAAIDPQIRLLLEIAYETFENAGYTIKQLADSKTGVFVGSWSRDYHLHLERDPENAPMYESTGTAASIVSNRISHFFDLKGPSFTVDTACSSSLVALHQALLSLRNGDAEMAFVGGVNLIIDPTASMALGRMRLLSPDGRSFAFDERANGYGRGEGVGGILLKPLDAARRDGDQIRAIVRSSAINQDGQTPGITLPSGNAQEQAIRCAYTAGGLKMSADYVECHGTGTAAGDPIETKAVAAVLAKNQAIGDPLIIGSIKSNIGHLEAAAGIAGIIKSVLMLEKGVIPPQALLQNPTSAIDFEKLNVQPSRELYLPQKLNRISVNSFGFGGANAHVVLEKAPLQVQRSNGISHEAHKGGPYLAALSASSERACKNMAAELSRYIVEHPDVSESPSFCGDLAFTLSRRSQLLHRVAITYNNIHQLMESLDQIQSGALPLEKAISNHHLAFVFTGQGAQWFAMARELLEGCQHFQQSINRAAAVLKHLGCTWDLTQELLKPEDQSRVNEPDLSQPISAAVQISIVDLMRSLCIKPSVVLGHSSGEIAAAYAASAISFEDAVASAYHRGFLVGEAIRSGLLKGAMLAVGLDAAKTQEFITQVPQDELGSLCVACHNSPSSVTVSGDEAAVVHLHKLLQRNQIFSRLVKTNGAAYHSHHMQPLAQRLSDALASNNRASPDPSIRWISSVTALDQTGCELDGEYWVKNLVSPVLFPQALEEAFRHSQIDTIVEIGPHSALAGPIKQTLKALGKVQSVRYTNVLTRNQNANVTFLSMIGALINRGESFDQIAVHSVFSSSLPSLLTDLPNYPWDHDTRYWHESRLSAGYRSRAFRRHALLGVQSPDFNPSEPSWRNYVRLSELSWLKGHAVHGQVIWPGAGFITMAIEAVRQLWQSRGQLKDNQRYRFRDLIFSKAFVLREGADDVEINFKMRPLPVSANESSGVWNEFRVFTLSKNNQPQEHCRGLIAVESDKVSTLASFNDEVAAYVESRSTMHIDVPDFYRTFRAQGMGWREAFAGLTHISASPETSRCGVRLMPAGQEDTIFGPETHSVHPGTLDSLFQASFATMIPDDRAAAKVITGIDELEISSNAQACSRADLEIFCVATDRGFDISSVSNRSLSIQVNMKGFQIMEVAGESSENDAARQTCFNLEWEPMSAEVVAAVFGKGADNSKNDVPQVDSSNGASLVNGTAHDLPLTNGIHHEDNLTNGYQHSPELSAARPGVQLLGNQGDDTLRELTSALRQTAHVDVETESWETASPASNTCIILDTSQTSSLLSTMQSDRFTQFRHLISQATNILWITQCGSDRCSNPGAATVSGFVSTLRVENPALRLVTLDIDQPELKAQGVASLISDVLQSKHFDSQSDIDNLDFDLAFKEGQWLVPRITVNEPLSNAVTERNSKLEPAIAPFLQDYRPLRLASGQPGLLDSLRWEDQDEGNMTPQPDEIIIETRAHGVNFRDLLVAMGQLGQGKDAVMAGECSGIVTAVGSDLKNEFSLGDRVCAFGASPYPNFARVPGHRCIKVPENVSFEVAASIPIVYSTVVYALLHVAQIERSSKVLIHSATGGVGQTAVMLAQHIGAEVFATVGNAEKRKLLIEEYGVADDHIFSSRDTSFKQQIMDITNGYGVDMVLNSLTGEMFRESCNCLANFGHFVEIGKRDLLANSRMEMRFFLKNASFTAMDLMVIGKQKPALCKRLMREAMQLVADGALKSIKITTARISEVSAVFRQMQGGKHVGKMVLTADRDTQVKVLPRSTKGVEFRSDSSYLIIGGLGGLGRTMIRWMAQRGAKHIVTMSRTGLQSRTAQSMVKEMSSQHVTLTVLQCDVSDASSVAASLDSMINKIPAIRGIIQAAMILQDSIFENMTYEQWQAATLPKIQGTQNLHHYFTKRESLDFFVMLSSVVSVVGNTGQAAYGAANSFLDGLARYRNSQGLTGHSINVGVVSDAGVVSQNEDLASMLAARGYSTITVKDLLHLLDYVIAHPQPTTPAKSQTIMGLGTDSRALKGAKFSRWLEACGAVGQDDAKNHGGKNDLRLAGSAQEAQEIASAALVQQLGTLLSVDPTQIDPSHTLASYGIDSLISVELRNWIRAELKAAVPLLELNESGRTIVDLAKMIAARSALVQGV</sequence>
<protein>
    <submittedName>
        <fullName evidence="1">Uncharacterized protein</fullName>
    </submittedName>
</protein>
<accession>A0ACC3AHC7</accession>
<organism evidence="1 2">
    <name type="scientific">Neophaeococcomyces mojaviensis</name>
    <dbReference type="NCBI Taxonomy" id="3383035"/>
    <lineage>
        <taxon>Eukaryota</taxon>
        <taxon>Fungi</taxon>
        <taxon>Dikarya</taxon>
        <taxon>Ascomycota</taxon>
        <taxon>Pezizomycotina</taxon>
        <taxon>Eurotiomycetes</taxon>
        <taxon>Chaetothyriomycetidae</taxon>
        <taxon>Chaetothyriales</taxon>
        <taxon>Chaetothyriales incertae sedis</taxon>
        <taxon>Neophaeococcomyces</taxon>
    </lineage>
</organism>
<comment type="caution">
    <text evidence="1">The sequence shown here is derived from an EMBL/GenBank/DDBJ whole genome shotgun (WGS) entry which is preliminary data.</text>
</comment>
<keyword evidence="2" id="KW-1185">Reference proteome</keyword>
<reference evidence="1" key="1">
    <citation type="submission" date="2022-10" db="EMBL/GenBank/DDBJ databases">
        <title>Culturing micro-colonial fungi from biological soil crusts in the Mojave desert and describing Neophaeococcomyces mojavensis, and introducing the new genera and species Taxawa tesnikishii.</title>
        <authorList>
            <person name="Kurbessoian T."/>
            <person name="Stajich J.E."/>
        </authorList>
    </citation>
    <scope>NUCLEOTIDE SEQUENCE</scope>
    <source>
        <strain evidence="1">JES_112</strain>
    </source>
</reference>
<evidence type="ECO:0000313" key="2">
    <source>
        <dbReference type="Proteomes" id="UP001172386"/>
    </source>
</evidence>